<evidence type="ECO:0000256" key="5">
    <source>
        <dbReference type="ARBA" id="ARBA00022989"/>
    </source>
</evidence>
<feature type="transmembrane region" description="Helical" evidence="7">
    <location>
        <begin position="180"/>
        <end position="199"/>
    </location>
</feature>
<evidence type="ECO:0000256" key="6">
    <source>
        <dbReference type="ARBA" id="ARBA00023136"/>
    </source>
</evidence>
<feature type="transmembrane region" description="Helical" evidence="7">
    <location>
        <begin position="33"/>
        <end position="51"/>
    </location>
</feature>
<keyword evidence="6 7" id="KW-0472">Membrane</keyword>
<keyword evidence="10" id="KW-1185">Reference proteome</keyword>
<comment type="subcellular location">
    <subcellularLocation>
        <location evidence="1">Membrane</location>
        <topology evidence="1">Multi-pass membrane protein</topology>
    </subcellularLocation>
</comment>
<reference evidence="9" key="1">
    <citation type="submission" date="2017-12" db="EMBL/GenBank/DDBJ databases">
        <title>FDA dAtabase for Regulatory Grade micrObial Sequences (FDA-ARGOS): Supporting development and validation of Infectious Disease Dx tests.</title>
        <authorList>
            <person name="Campos J."/>
            <person name="Goldberg B."/>
            <person name="Tallon L."/>
            <person name="Sadzewicz L."/>
            <person name="Sengamalay N."/>
            <person name="Ott S."/>
            <person name="Godinez A."/>
            <person name="Nagaraj S."/>
            <person name="Vyas G."/>
            <person name="Aluvathingal J."/>
            <person name="Nadendla S."/>
            <person name="Geyer C."/>
            <person name="Nandy P."/>
            <person name="Hobson J."/>
            <person name="Sichtig H."/>
        </authorList>
    </citation>
    <scope>NUCLEOTIDE SEQUENCE</scope>
    <source>
        <strain evidence="9">FDAARGOS_252</strain>
    </source>
</reference>
<sequence length="389" mass="39747">MHGVTGFVESAALLVCAAFVLVTICSRIGVPSIVGYILAGIVIGPAGLGLIAESAALSSIGEIGVVLLLFALGLEFSFEKLVTLRKHVFGLGAVQVSVTTITVSLVASLVFDLASVSAILIGGAVAMSSTAMCLKVLASANALGSAQGRLAIAVLLFQDLAAVAFLLLHDSMSGAVEGYGVITVVASATALVAALFIARGPLQLLARWVASRGDPELAQLLALTIALGSTIVATSAGLSPALAAFATGMIIGEGDARHAVENEIRPFRDLFVGIFFIGIGTQLPLWILPSQWPAVLVWLAIILCGKTLIVFVVARLFGEALQTSLRTGVILANGGEFSLMLLSVSSTSGTVAEEFAGPLLLAIGVSMLAGSLMIRWAGSGLGPIDIRPC</sequence>
<dbReference type="STRING" id="147645.A6J80_02900"/>
<feature type="transmembrane region" description="Helical" evidence="7">
    <location>
        <begin position="150"/>
        <end position="168"/>
    </location>
</feature>
<feature type="transmembrane region" description="Helical" evidence="7">
    <location>
        <begin position="57"/>
        <end position="76"/>
    </location>
</feature>
<keyword evidence="3" id="KW-0813">Transport</keyword>
<comment type="similarity">
    <text evidence="2">Belongs to the monovalent cation:proton antiporter 2 (CPA2) transporter (TC 2.A.37) family.</text>
</comment>
<keyword evidence="5 7" id="KW-1133">Transmembrane helix</keyword>
<evidence type="ECO:0000256" key="7">
    <source>
        <dbReference type="SAM" id="Phobius"/>
    </source>
</evidence>
<accession>A0A1V0GNT9</accession>
<evidence type="ECO:0000256" key="4">
    <source>
        <dbReference type="ARBA" id="ARBA00022692"/>
    </source>
</evidence>
<evidence type="ECO:0000259" key="8">
    <source>
        <dbReference type="Pfam" id="PF00999"/>
    </source>
</evidence>
<evidence type="ECO:0000313" key="9">
    <source>
        <dbReference type="EMBL" id="ARC35468.1"/>
    </source>
</evidence>
<evidence type="ECO:0000313" key="10">
    <source>
        <dbReference type="Proteomes" id="UP000191257"/>
    </source>
</evidence>
<dbReference type="PANTHER" id="PTHR42751">
    <property type="entry name" value="SODIUM/HYDROGEN EXCHANGER FAMILY/TRKA DOMAIN PROTEIN"/>
    <property type="match status" value="1"/>
</dbReference>
<dbReference type="KEGG" id="pye:A6J80_02900"/>
<dbReference type="GO" id="GO:1902600">
    <property type="term" value="P:proton transmembrane transport"/>
    <property type="evidence" value="ECO:0007669"/>
    <property type="project" value="InterPro"/>
</dbReference>
<dbReference type="Proteomes" id="UP000191257">
    <property type="component" value="Chromosome"/>
</dbReference>
<dbReference type="EMBL" id="CP020442">
    <property type="protein sequence ID" value="ARC35468.1"/>
    <property type="molecule type" value="Genomic_DNA"/>
</dbReference>
<dbReference type="GO" id="GO:0016020">
    <property type="term" value="C:membrane"/>
    <property type="evidence" value="ECO:0007669"/>
    <property type="project" value="UniProtKB-SubCell"/>
</dbReference>
<gene>
    <name evidence="9" type="ORF">A6J80_02900</name>
</gene>
<feature type="transmembrane region" description="Helical" evidence="7">
    <location>
        <begin position="270"/>
        <end position="288"/>
    </location>
</feature>
<evidence type="ECO:0000256" key="3">
    <source>
        <dbReference type="ARBA" id="ARBA00022448"/>
    </source>
</evidence>
<keyword evidence="4 7" id="KW-0812">Transmembrane</keyword>
<dbReference type="GO" id="GO:0015297">
    <property type="term" value="F:antiporter activity"/>
    <property type="evidence" value="ECO:0007669"/>
    <property type="project" value="InterPro"/>
</dbReference>
<dbReference type="Gene3D" id="1.20.1530.20">
    <property type="match status" value="1"/>
</dbReference>
<name>A0A1V0GNT9_9RHOB</name>
<dbReference type="InterPro" id="IPR006153">
    <property type="entry name" value="Cation/H_exchanger_TM"/>
</dbReference>
<dbReference type="InterPro" id="IPR038770">
    <property type="entry name" value="Na+/solute_symporter_sf"/>
</dbReference>
<dbReference type="PANTHER" id="PTHR42751:SF3">
    <property type="entry name" value="SODIUM_GLUTAMATE SYMPORTER"/>
    <property type="match status" value="1"/>
</dbReference>
<protein>
    <submittedName>
        <fullName evidence="9">Sodium:proton exchanger</fullName>
    </submittedName>
</protein>
<feature type="transmembrane region" description="Helical" evidence="7">
    <location>
        <begin position="295"/>
        <end position="317"/>
    </location>
</feature>
<proteinExistence type="inferred from homology"/>
<feature type="transmembrane region" description="Helical" evidence="7">
    <location>
        <begin position="117"/>
        <end position="138"/>
    </location>
</feature>
<evidence type="ECO:0000256" key="1">
    <source>
        <dbReference type="ARBA" id="ARBA00004141"/>
    </source>
</evidence>
<organism evidence="9 10">
    <name type="scientific">Paracoccus yeei</name>
    <dbReference type="NCBI Taxonomy" id="147645"/>
    <lineage>
        <taxon>Bacteria</taxon>
        <taxon>Pseudomonadati</taxon>
        <taxon>Pseudomonadota</taxon>
        <taxon>Alphaproteobacteria</taxon>
        <taxon>Rhodobacterales</taxon>
        <taxon>Paracoccaceae</taxon>
        <taxon>Paracoccus</taxon>
    </lineage>
</organism>
<feature type="transmembrane region" description="Helical" evidence="7">
    <location>
        <begin position="355"/>
        <end position="377"/>
    </location>
</feature>
<feature type="transmembrane region" description="Helical" evidence="7">
    <location>
        <begin position="220"/>
        <end position="250"/>
    </location>
</feature>
<dbReference type="AlphaFoldDB" id="A0A1V0GNT9"/>
<evidence type="ECO:0000256" key="2">
    <source>
        <dbReference type="ARBA" id="ARBA00005551"/>
    </source>
</evidence>
<feature type="transmembrane region" description="Helical" evidence="7">
    <location>
        <begin position="88"/>
        <end position="111"/>
    </location>
</feature>
<dbReference type="RefSeq" id="WP_080620422.1">
    <property type="nucleotide sequence ID" value="NZ_CAWMZI010000001.1"/>
</dbReference>
<feature type="domain" description="Cation/H+ exchanger transmembrane" evidence="8">
    <location>
        <begin position="17"/>
        <end position="375"/>
    </location>
</feature>
<dbReference type="Pfam" id="PF00999">
    <property type="entry name" value="Na_H_Exchanger"/>
    <property type="match status" value="1"/>
</dbReference>
<feature type="transmembrane region" description="Helical" evidence="7">
    <location>
        <begin position="6"/>
        <end position="26"/>
    </location>
</feature>